<organism evidence="1 2">
    <name type="scientific">Candidatus Brocadia carolinensis</name>
    <dbReference type="NCBI Taxonomy" id="1004156"/>
    <lineage>
        <taxon>Bacteria</taxon>
        <taxon>Pseudomonadati</taxon>
        <taxon>Planctomycetota</taxon>
        <taxon>Candidatus Brocadiia</taxon>
        <taxon>Candidatus Brocadiales</taxon>
        <taxon>Candidatus Brocadiaceae</taxon>
        <taxon>Candidatus Brocadia</taxon>
    </lineage>
</organism>
<reference evidence="1 2" key="1">
    <citation type="journal article" date="2017" name="Water Res.">
        <title>Discovery and metagenomic analysis of an anammox bacterial enrichment related to Candidatus "Brocadia caroliniensis" in a full-scale glycerol-fed nitritation-denitritation separate centrate treatment process.</title>
        <authorList>
            <person name="Park H."/>
            <person name="Brotto A.C."/>
            <person name="van Loosdrecht M.C."/>
            <person name="Chandran K."/>
        </authorList>
    </citation>
    <scope>NUCLEOTIDE SEQUENCE [LARGE SCALE GENOMIC DNA]</scope>
    <source>
        <strain evidence="1">26THWARD</strain>
    </source>
</reference>
<evidence type="ECO:0000313" key="1">
    <source>
        <dbReference type="EMBL" id="OOP55371.1"/>
    </source>
</evidence>
<sequence>MWVFVCEIRLKRAVKAHKLRIIHSLNIILQTNHFPERLIMIEGSKASTSSKPIDFDIQVGAYSNRETSPFKKIIYDEIAKRGQELSKSHTFDTVTTRITGGALSLLERNTFETSVANAETKKKVSPTSLRDQFLKYKEDQLLSNPGGDHFNLKKDAKGIDCHEDQSRFTVRVGKDVKDAGENFLNIFKDIGPGATFKYIDKDGSVREGKKVGLGGTMVNFFKDIAGGMTLGKYAPNGEKSPANAMEATKHFFKKIFVDALFKDIVVGIPRSAIHVGENAVFACMNLAEVVPDATIGNCKKGREMTTEVFDDAQVVVDFVTDIIPMGEAGARTKAIAFTKGLKGLPIINNLTSPEHGEIDEKWRYVRNTPFRKAIESVATLIPVRI</sequence>
<dbReference type="AlphaFoldDB" id="A0A1V4AQJ1"/>
<dbReference type="STRING" id="1004156.AYP45_15060"/>
<proteinExistence type="predicted"/>
<dbReference type="Proteomes" id="UP000189681">
    <property type="component" value="Unassembled WGS sequence"/>
</dbReference>
<name>A0A1V4AQJ1_9BACT</name>
<dbReference type="EMBL" id="AYTS01000148">
    <property type="protein sequence ID" value="OOP55371.1"/>
    <property type="molecule type" value="Genomic_DNA"/>
</dbReference>
<protein>
    <submittedName>
        <fullName evidence="1">Uncharacterized protein</fullName>
    </submittedName>
</protein>
<comment type="caution">
    <text evidence="1">The sequence shown here is derived from an EMBL/GenBank/DDBJ whole genome shotgun (WGS) entry which is preliminary data.</text>
</comment>
<accession>A0A1V4AQJ1</accession>
<gene>
    <name evidence="1" type="ORF">AYP45_15060</name>
</gene>
<evidence type="ECO:0000313" key="2">
    <source>
        <dbReference type="Proteomes" id="UP000189681"/>
    </source>
</evidence>